<comment type="caution">
    <text evidence="10">The sequence shown here is derived from an EMBL/GenBank/DDBJ whole genome shotgun (WGS) entry which is preliminary data.</text>
</comment>
<dbReference type="EMBL" id="JABANN010000018">
    <property type="protein sequence ID" value="KAF4675197.1"/>
    <property type="molecule type" value="Genomic_DNA"/>
</dbReference>
<name>A0A7J6MV52_PEROL</name>
<evidence type="ECO:0000256" key="2">
    <source>
        <dbReference type="ARBA" id="ARBA00006247"/>
    </source>
</evidence>
<protein>
    <submittedName>
        <fullName evidence="10">Uncharacterized protein</fullName>
    </submittedName>
</protein>
<dbReference type="InterPro" id="IPR011059">
    <property type="entry name" value="Metal-dep_hydrolase_composite"/>
</dbReference>
<dbReference type="Gene3D" id="3.30.70.360">
    <property type="match status" value="1"/>
</dbReference>
<dbReference type="GO" id="GO:0016810">
    <property type="term" value="F:hydrolase activity, acting on carbon-nitrogen (but not peptide) bonds"/>
    <property type="evidence" value="ECO:0007669"/>
    <property type="project" value="InterPro"/>
</dbReference>
<reference evidence="11 12" key="1">
    <citation type="submission" date="2020-04" db="EMBL/GenBank/DDBJ databases">
        <title>Perkinsus olseni comparative genomics.</title>
        <authorList>
            <person name="Bogema D.R."/>
        </authorList>
    </citation>
    <scope>NUCLEOTIDE SEQUENCE [LARGE SCALE GENOMIC DNA]</scope>
    <source>
        <strain evidence="9">ATCC PRA-179</strain>
        <strain evidence="10">ATCC PRA-31</strain>
    </source>
</reference>
<comment type="similarity">
    <text evidence="2">Belongs to the peptidase M20A family.</text>
</comment>
<dbReference type="OrthoDB" id="3064516at2759"/>
<accession>A0A7J6MV52</accession>
<dbReference type="SUPFAM" id="SSF53187">
    <property type="entry name" value="Zn-dependent exopeptidases"/>
    <property type="match status" value="1"/>
</dbReference>
<keyword evidence="4" id="KW-0378">Hydrolase</keyword>
<dbReference type="Gene3D" id="3.40.630.10">
    <property type="entry name" value="Zn peptidases"/>
    <property type="match status" value="1"/>
</dbReference>
<evidence type="ECO:0000256" key="5">
    <source>
        <dbReference type="ARBA" id="ARBA00022833"/>
    </source>
</evidence>
<evidence type="ECO:0000256" key="4">
    <source>
        <dbReference type="ARBA" id="ARBA00022801"/>
    </source>
</evidence>
<dbReference type="PANTHER" id="PTHR43808:SF8">
    <property type="entry name" value="PEPTIDASE M20 DIMERISATION DOMAIN-CONTAINING PROTEIN"/>
    <property type="match status" value="1"/>
</dbReference>
<dbReference type="PANTHER" id="PTHR43808">
    <property type="entry name" value="ACETYLORNITHINE DEACETYLASE"/>
    <property type="match status" value="1"/>
</dbReference>
<dbReference type="InterPro" id="IPR036264">
    <property type="entry name" value="Bact_exopeptidase_dim_dom"/>
</dbReference>
<evidence type="ECO:0000259" key="7">
    <source>
        <dbReference type="Pfam" id="PF01979"/>
    </source>
</evidence>
<evidence type="ECO:0000313" key="11">
    <source>
        <dbReference type="Proteomes" id="UP000570595"/>
    </source>
</evidence>
<dbReference type="Pfam" id="PF07687">
    <property type="entry name" value="M20_dimer"/>
    <property type="match status" value="1"/>
</dbReference>
<evidence type="ECO:0000256" key="1">
    <source>
        <dbReference type="ARBA" id="ARBA00001947"/>
    </source>
</evidence>
<evidence type="ECO:0000256" key="3">
    <source>
        <dbReference type="ARBA" id="ARBA00022723"/>
    </source>
</evidence>
<dbReference type="AlphaFoldDB" id="A0A7J6MV52"/>
<comment type="cofactor">
    <cofactor evidence="1">
        <name>Zn(2+)</name>
        <dbReference type="ChEBI" id="CHEBI:29105"/>
    </cofactor>
</comment>
<dbReference type="Pfam" id="PF01979">
    <property type="entry name" value="Amidohydro_1"/>
    <property type="match status" value="1"/>
</dbReference>
<feature type="region of interest" description="Disordered" evidence="6">
    <location>
        <begin position="887"/>
        <end position="923"/>
    </location>
</feature>
<dbReference type="InterPro" id="IPR002933">
    <property type="entry name" value="Peptidase_M20"/>
</dbReference>
<dbReference type="SUPFAM" id="SSF51556">
    <property type="entry name" value="Metallo-dependent hydrolases"/>
    <property type="match status" value="1"/>
</dbReference>
<keyword evidence="3" id="KW-0479">Metal-binding</keyword>
<evidence type="ECO:0000313" key="9">
    <source>
        <dbReference type="EMBL" id="KAF4670017.1"/>
    </source>
</evidence>
<feature type="domain" description="Peptidase M20 dimerisation" evidence="8">
    <location>
        <begin position="677"/>
        <end position="758"/>
    </location>
</feature>
<proteinExistence type="inferred from homology"/>
<dbReference type="EMBL" id="JABAHT010000016">
    <property type="protein sequence ID" value="KAF4670017.1"/>
    <property type="molecule type" value="Genomic_DNA"/>
</dbReference>
<dbReference type="InterPro" id="IPR011650">
    <property type="entry name" value="Peptidase_M20_dimer"/>
</dbReference>
<dbReference type="SUPFAM" id="SSF55031">
    <property type="entry name" value="Bacterial exopeptidase dimerisation domain"/>
    <property type="match status" value="1"/>
</dbReference>
<dbReference type="Gene3D" id="2.30.40.10">
    <property type="entry name" value="Urease, subunit C, domain 1"/>
    <property type="match status" value="1"/>
</dbReference>
<evidence type="ECO:0000256" key="6">
    <source>
        <dbReference type="SAM" id="MobiDB-lite"/>
    </source>
</evidence>
<evidence type="ECO:0000313" key="12">
    <source>
        <dbReference type="Proteomes" id="UP000572268"/>
    </source>
</evidence>
<organism evidence="10 12">
    <name type="scientific">Perkinsus olseni</name>
    <name type="common">Perkinsus atlanticus</name>
    <dbReference type="NCBI Taxonomy" id="32597"/>
    <lineage>
        <taxon>Eukaryota</taxon>
        <taxon>Sar</taxon>
        <taxon>Alveolata</taxon>
        <taxon>Perkinsozoa</taxon>
        <taxon>Perkinsea</taxon>
        <taxon>Perkinsida</taxon>
        <taxon>Perkinsidae</taxon>
        <taxon>Perkinsus</taxon>
    </lineage>
</organism>
<sequence length="923" mass="100645">MDTPDRDVAEVWLPELCWSARTGRFEGDTGVAVSKGGWIVEVFDSTSAIPKAYHRREFKRVALLPGFVNCHSHAFQRGLRGKGESDYTRGRDGAANFWSWREEMYRLVGSVAKDESSMKDACLRCFGEMRDAGITSVGEFHYLHHVDAATAKDFLLDRAVLEAANEAGIRMRLIQTYYHSASVDGKPLEGSQRHFESGDVDLNVFKKQFELLEAFVSDKPLLSLAVAAHSIRGCNVDTAKRLLDFAREKKVPFHMHVEEQVKEIEAAKEVYSGRSVSRALLDSGIYGPDVTLVHCTHTSVEDIHELTAKGTNICICPATEGCLADGFPDLSRLRPEDGQVCIGSDCNSRIDTLEELRWLEYAHRLRTQRRGVLITDTLPAKGNKEESRLATLLLGVATEGGARSLGLPNVGRIAAGCLADVSLINLDHPALASLGGDIRDVLAPALVFGLSANEAVGASAVGGRWRITPSGVAVSSVEFLNRPLKVEHHVILQKGVLPEDSSDTLALARAFIDSASPSGYEKSMGEVIAERLAKTGWEVETFEVAPQANNPDGPVRQNVFAYRPGCRDSVEVLFNTHLDTVPPHFDSYIDEDPSNGRQRLRGRGACDTKPLSASMIIAGDNLVKAGLGSKVGFLFVVSEETDHSGMTEANGQVGHLLPSLKYVVVGEPTAGKVVVNQKGVVKIRLTAKGVAAHSGYPHLGQSAIHTLIEVLQRVMTYPWPTDAVLGDTDVNIGRIEGGQADNALAERCRATLMFRVTESSARIIGVVEDLCANAIGASVESEVITRNEPVDMRYVQELIKGYPFGVAAFNTDISFFAPTLERRGAKAVLFGLGDICDAHCEREYIYVEDLPKCVAAYEDIAKQLLKITAKLAPTMRTWPRIAMPEVAQEEEDFGPAAETYKAQVPRRSDPGLQANVLSNSKRQ</sequence>
<dbReference type="GO" id="GO:0046872">
    <property type="term" value="F:metal ion binding"/>
    <property type="evidence" value="ECO:0007669"/>
    <property type="project" value="UniProtKB-KW"/>
</dbReference>
<evidence type="ECO:0000313" key="10">
    <source>
        <dbReference type="EMBL" id="KAF4675197.1"/>
    </source>
</evidence>
<dbReference type="InterPro" id="IPR050072">
    <property type="entry name" value="Peptidase_M20A"/>
</dbReference>
<dbReference type="Proteomes" id="UP000572268">
    <property type="component" value="Unassembled WGS sequence"/>
</dbReference>
<dbReference type="Gene3D" id="3.20.20.140">
    <property type="entry name" value="Metal-dependent hydrolases"/>
    <property type="match status" value="1"/>
</dbReference>
<gene>
    <name evidence="10" type="ORF">FOL46_002463</name>
    <name evidence="9" type="ORF">FOZ61_002212</name>
</gene>
<dbReference type="InterPro" id="IPR006680">
    <property type="entry name" value="Amidohydro-rel"/>
</dbReference>
<dbReference type="Pfam" id="PF01546">
    <property type="entry name" value="Peptidase_M20"/>
    <property type="match status" value="1"/>
</dbReference>
<keyword evidence="5" id="KW-0862">Zinc</keyword>
<dbReference type="InterPro" id="IPR032466">
    <property type="entry name" value="Metal_Hydrolase"/>
</dbReference>
<feature type="domain" description="Amidohydrolase-related" evidence="7">
    <location>
        <begin position="63"/>
        <end position="443"/>
    </location>
</feature>
<dbReference type="Proteomes" id="UP000570595">
    <property type="component" value="Unassembled WGS sequence"/>
</dbReference>
<evidence type="ECO:0000259" key="8">
    <source>
        <dbReference type="Pfam" id="PF07687"/>
    </source>
</evidence>